<evidence type="ECO:0000256" key="5">
    <source>
        <dbReference type="ARBA" id="ARBA00022723"/>
    </source>
</evidence>
<comment type="similarity">
    <text evidence="1 11">Belongs to the peptidase M48B family.</text>
</comment>
<keyword evidence="3 11" id="KW-0645">Protease</keyword>
<dbReference type="GO" id="GO:0006508">
    <property type="term" value="P:proteolysis"/>
    <property type="evidence" value="ECO:0007669"/>
    <property type="project" value="UniProtKB-KW"/>
</dbReference>
<dbReference type="InterPro" id="IPR001915">
    <property type="entry name" value="Peptidase_M48"/>
</dbReference>
<dbReference type="Pfam" id="PF01435">
    <property type="entry name" value="Peptidase_M48"/>
    <property type="match status" value="1"/>
</dbReference>
<name>A0A0U1L643_9FIRM</name>
<keyword evidence="4 11" id="KW-0812">Transmembrane</keyword>
<evidence type="ECO:0000256" key="4">
    <source>
        <dbReference type="ARBA" id="ARBA00022692"/>
    </source>
</evidence>
<feature type="binding site" evidence="11">
    <location>
        <position position="130"/>
    </location>
    <ligand>
        <name>Zn(2+)</name>
        <dbReference type="ChEBI" id="CHEBI:29105"/>
        <note>catalytic</note>
    </ligand>
</feature>
<dbReference type="EC" id="3.4.24.-" evidence="11"/>
<dbReference type="RefSeq" id="WP_021170599.1">
    <property type="nucleotide sequence ID" value="NZ_CTRP01000014.1"/>
</dbReference>
<keyword evidence="7 11" id="KW-0862">Zinc</keyword>
<dbReference type="EMBL" id="CTRP01000014">
    <property type="protein sequence ID" value="CQR74613.1"/>
    <property type="molecule type" value="Genomic_DNA"/>
</dbReference>
<dbReference type="GO" id="GO:0008270">
    <property type="term" value="F:zinc ion binding"/>
    <property type="evidence" value="ECO:0007669"/>
    <property type="project" value="UniProtKB-UniRule"/>
</dbReference>
<reference evidence="14" key="1">
    <citation type="submission" date="2015-03" db="EMBL/GenBank/DDBJ databases">
        <authorList>
            <person name="Nijsse Bart"/>
        </authorList>
    </citation>
    <scope>NUCLEOTIDE SEQUENCE [LARGE SCALE GENOMIC DNA]</scope>
</reference>
<evidence type="ECO:0000259" key="12">
    <source>
        <dbReference type="Pfam" id="PF01435"/>
    </source>
</evidence>
<keyword evidence="5 11" id="KW-0479">Metal-binding</keyword>
<dbReference type="CDD" id="cd07336">
    <property type="entry name" value="M48B_HtpX_like"/>
    <property type="match status" value="1"/>
</dbReference>
<dbReference type="GO" id="GO:0004222">
    <property type="term" value="F:metalloendopeptidase activity"/>
    <property type="evidence" value="ECO:0007669"/>
    <property type="project" value="UniProtKB-UniRule"/>
</dbReference>
<comment type="subcellular location">
    <subcellularLocation>
        <location evidence="11">Cell membrane</location>
        <topology evidence="11">Multi-pass membrane protein</topology>
    </subcellularLocation>
</comment>
<proteinExistence type="inferred from homology"/>
<feature type="binding site" evidence="11">
    <location>
        <position position="134"/>
    </location>
    <ligand>
        <name>Zn(2+)</name>
        <dbReference type="ChEBI" id="CHEBI:29105"/>
        <note>catalytic</note>
    </ligand>
</feature>
<keyword evidence="10 11" id="KW-0472">Membrane</keyword>
<keyword evidence="6 11" id="KW-0378">Hydrolase</keyword>
<accession>A0A0U1L643</accession>
<dbReference type="GO" id="GO:0005886">
    <property type="term" value="C:plasma membrane"/>
    <property type="evidence" value="ECO:0007669"/>
    <property type="project" value="UniProtKB-SubCell"/>
</dbReference>
<feature type="transmembrane region" description="Helical" evidence="11">
    <location>
        <begin position="177"/>
        <end position="199"/>
    </location>
</feature>
<feature type="active site" evidence="11">
    <location>
        <position position="131"/>
    </location>
</feature>
<keyword evidence="2 11" id="KW-1003">Cell membrane</keyword>
<evidence type="ECO:0000256" key="10">
    <source>
        <dbReference type="ARBA" id="ARBA00023136"/>
    </source>
</evidence>
<feature type="domain" description="Peptidase M48" evidence="12">
    <location>
        <begin position="63"/>
        <end position="284"/>
    </location>
</feature>
<evidence type="ECO:0000256" key="2">
    <source>
        <dbReference type="ARBA" id="ARBA00022475"/>
    </source>
</evidence>
<dbReference type="InterPro" id="IPR050083">
    <property type="entry name" value="HtpX_protease"/>
</dbReference>
<dbReference type="AlphaFoldDB" id="A0A0U1L643"/>
<dbReference type="PANTHER" id="PTHR43221">
    <property type="entry name" value="PROTEASE HTPX"/>
    <property type="match status" value="1"/>
</dbReference>
<dbReference type="PANTHER" id="PTHR43221:SF2">
    <property type="entry name" value="PROTEASE HTPX HOMOLOG"/>
    <property type="match status" value="1"/>
</dbReference>
<evidence type="ECO:0000256" key="8">
    <source>
        <dbReference type="ARBA" id="ARBA00022989"/>
    </source>
</evidence>
<sequence length="289" mass="30750">MNTLKTTVLLAALTGLLIAVGAFFGGTKGMTFMFVISILMNFASYWFSDKIVLNMYGAQAVTPQDAPDLIRMVSNLAQKAKLPMPKVYIINTDVPNAFATGRDPEHAAVAVTTGIMRALNYEELEGVVAHELSHIKNRDTLISTIVASLAGVITMIANIAQWTAIFGLGRGDDEDGGGIGGIIELVFLVVLAPLAATLIQLGVSRSREYLADQTGGAVSGNPLALASALKKIEYFAQHRVMAEATPATSHLFIINPFSGAGGMMVSLFSTHPATADRVAKLEEQAKKIR</sequence>
<feature type="transmembrane region" description="Helical" evidence="11">
    <location>
        <begin position="31"/>
        <end position="48"/>
    </location>
</feature>
<evidence type="ECO:0000256" key="6">
    <source>
        <dbReference type="ARBA" id="ARBA00022801"/>
    </source>
</evidence>
<feature type="transmembrane region" description="Helical" evidence="11">
    <location>
        <begin position="141"/>
        <end position="165"/>
    </location>
</feature>
<evidence type="ECO:0000256" key="3">
    <source>
        <dbReference type="ARBA" id="ARBA00022670"/>
    </source>
</evidence>
<dbReference type="NCBIfam" id="NF002826">
    <property type="entry name" value="PRK03001.1"/>
    <property type="match status" value="1"/>
</dbReference>
<organism evidence="13 14">
    <name type="scientific">Sporomusa ovata</name>
    <dbReference type="NCBI Taxonomy" id="2378"/>
    <lineage>
        <taxon>Bacteria</taxon>
        <taxon>Bacillati</taxon>
        <taxon>Bacillota</taxon>
        <taxon>Negativicutes</taxon>
        <taxon>Selenomonadales</taxon>
        <taxon>Sporomusaceae</taxon>
        <taxon>Sporomusa</taxon>
    </lineage>
</organism>
<dbReference type="HAMAP" id="MF_00188">
    <property type="entry name" value="Pept_M48_protease_HtpX"/>
    <property type="match status" value="1"/>
</dbReference>
<feature type="binding site" evidence="11">
    <location>
        <position position="208"/>
    </location>
    <ligand>
        <name>Zn(2+)</name>
        <dbReference type="ChEBI" id="CHEBI:29105"/>
        <note>catalytic</note>
    </ligand>
</feature>
<keyword evidence="8 11" id="KW-1133">Transmembrane helix</keyword>
<comment type="cofactor">
    <cofactor evidence="11">
        <name>Zn(2+)</name>
        <dbReference type="ChEBI" id="CHEBI:29105"/>
    </cofactor>
    <text evidence="11">Binds 1 zinc ion per subunit.</text>
</comment>
<gene>
    <name evidence="11" type="primary">htpX</name>
    <name evidence="13" type="ORF">SpAn4DRAFT_1075</name>
</gene>
<evidence type="ECO:0000313" key="13">
    <source>
        <dbReference type="EMBL" id="CQR74613.1"/>
    </source>
</evidence>
<evidence type="ECO:0000256" key="7">
    <source>
        <dbReference type="ARBA" id="ARBA00022833"/>
    </source>
</evidence>
<protein>
    <recommendedName>
        <fullName evidence="11">Protease HtpX homolog</fullName>
        <ecNumber evidence="11">3.4.24.-</ecNumber>
    </recommendedName>
</protein>
<dbReference type="InterPro" id="IPR022919">
    <property type="entry name" value="Pept_M48_protease_HtpX"/>
</dbReference>
<evidence type="ECO:0000256" key="1">
    <source>
        <dbReference type="ARBA" id="ARBA00009779"/>
    </source>
</evidence>
<dbReference type="Gene3D" id="3.30.2010.10">
    <property type="entry name" value="Metalloproteases ('zincins'), catalytic domain"/>
    <property type="match status" value="1"/>
</dbReference>
<evidence type="ECO:0000256" key="9">
    <source>
        <dbReference type="ARBA" id="ARBA00023049"/>
    </source>
</evidence>
<evidence type="ECO:0000256" key="11">
    <source>
        <dbReference type="HAMAP-Rule" id="MF_00188"/>
    </source>
</evidence>
<keyword evidence="14" id="KW-1185">Reference proteome</keyword>
<dbReference type="Proteomes" id="UP000049855">
    <property type="component" value="Unassembled WGS sequence"/>
</dbReference>
<keyword evidence="9 11" id="KW-0482">Metalloprotease</keyword>
<evidence type="ECO:0000313" key="14">
    <source>
        <dbReference type="Proteomes" id="UP000049855"/>
    </source>
</evidence>